<dbReference type="RefSeq" id="WP_010420191.1">
    <property type="nucleotide sequence ID" value="NZ_MCRM02000015.1"/>
</dbReference>
<accession>A0ABX4YGH2</accession>
<feature type="region of interest" description="Disordered" evidence="1">
    <location>
        <begin position="107"/>
        <end position="207"/>
    </location>
</feature>
<keyword evidence="3" id="KW-1185">Reference proteome</keyword>
<comment type="caution">
    <text evidence="2">The sequence shown here is derived from an EMBL/GenBank/DDBJ whole genome shotgun (WGS) entry which is preliminary data.</text>
</comment>
<proteinExistence type="predicted"/>
<reference evidence="2" key="1">
    <citation type="submission" date="2018-01" db="EMBL/GenBank/DDBJ databases">
        <title>Genomic characterization of Leptospira inadai serogroup Lyme isolated from captured rat in Brazil and comparative analysis with human reference strain.</title>
        <authorList>
            <person name="Moreno L.Z."/>
            <person name="Loureiro A.P."/>
            <person name="Miraglia F."/>
            <person name="Kremer F.S."/>
            <person name="Eslabao M.R."/>
            <person name="Dellagostin O.A."/>
            <person name="Lilenbaum W."/>
            <person name="Moreno A.M."/>
        </authorList>
    </citation>
    <scope>NUCLEOTIDE SEQUENCE [LARGE SCALE GENOMIC DNA]</scope>
    <source>
        <strain evidence="2">M34/99</strain>
    </source>
</reference>
<organism evidence="2 3">
    <name type="scientific">Leptospira inadai serovar Lyme</name>
    <dbReference type="NCBI Taxonomy" id="293084"/>
    <lineage>
        <taxon>Bacteria</taxon>
        <taxon>Pseudomonadati</taxon>
        <taxon>Spirochaetota</taxon>
        <taxon>Spirochaetia</taxon>
        <taxon>Leptospirales</taxon>
        <taxon>Leptospiraceae</taxon>
        <taxon>Leptospira</taxon>
    </lineage>
</organism>
<evidence type="ECO:0000256" key="1">
    <source>
        <dbReference type="SAM" id="MobiDB-lite"/>
    </source>
</evidence>
<dbReference type="Proteomes" id="UP000094669">
    <property type="component" value="Unassembled WGS sequence"/>
</dbReference>
<name>A0ABX4YGH2_9LEPT</name>
<evidence type="ECO:0008006" key="4">
    <source>
        <dbReference type="Google" id="ProtNLM"/>
    </source>
</evidence>
<evidence type="ECO:0000313" key="3">
    <source>
        <dbReference type="Proteomes" id="UP000094669"/>
    </source>
</evidence>
<feature type="compositionally biased region" description="Basic and acidic residues" evidence="1">
    <location>
        <begin position="107"/>
        <end position="127"/>
    </location>
</feature>
<gene>
    <name evidence="2" type="ORF">BES34_014335</name>
</gene>
<protein>
    <recommendedName>
        <fullName evidence="4">Phage protein</fullName>
    </recommendedName>
</protein>
<evidence type="ECO:0000313" key="2">
    <source>
        <dbReference type="EMBL" id="PNV74358.1"/>
    </source>
</evidence>
<dbReference type="EMBL" id="MCRM02000015">
    <property type="protein sequence ID" value="PNV74358.1"/>
    <property type="molecule type" value="Genomic_DNA"/>
</dbReference>
<feature type="compositionally biased region" description="Basic and acidic residues" evidence="1">
    <location>
        <begin position="167"/>
        <end position="200"/>
    </location>
</feature>
<feature type="compositionally biased region" description="Polar residues" evidence="1">
    <location>
        <begin position="144"/>
        <end position="157"/>
    </location>
</feature>
<sequence length="207" mass="23845">MNILNPKREIAIQGTFEGDIYEFDAVLADESKKTDIEIAVGKRLQGVSLESISDFRYGYILAVQTLNYVVTSFPEKFSKLRSFEEIDDHEFILELITDYRTKEAEFRSTLKKNNSERGSKKHRDDSRSIPNEGVKNLSERSNELTKSIPGTETISPRSSDEPGLPGLREDFKFTEGEGRDRKEKTVRVYRGNKPELTEYPRKRRVLS</sequence>